<proteinExistence type="inferred from homology"/>
<protein>
    <recommendedName>
        <fullName evidence="3">Zona pellucida sperm-binding protein 3</fullName>
    </recommendedName>
</protein>
<evidence type="ECO:0000313" key="7">
    <source>
        <dbReference type="Proteomes" id="UP001434883"/>
    </source>
</evidence>
<keyword evidence="3" id="KW-0272">Extracellular matrix</keyword>
<reference evidence="6 7" key="1">
    <citation type="submission" date="2021-06" db="EMBL/GenBank/DDBJ databases">
        <authorList>
            <person name="Palmer J.M."/>
        </authorList>
    </citation>
    <scope>NUCLEOTIDE SEQUENCE [LARGE SCALE GENOMIC DNA]</scope>
    <source>
        <strain evidence="6 7">XC_2019</strain>
        <tissue evidence="6">Muscle</tissue>
    </source>
</reference>
<dbReference type="Proteomes" id="UP001434883">
    <property type="component" value="Unassembled WGS sequence"/>
</dbReference>
<dbReference type="InterPro" id="IPR055355">
    <property type="entry name" value="ZP-C"/>
</dbReference>
<evidence type="ECO:0000256" key="3">
    <source>
        <dbReference type="RuleBase" id="RU367066"/>
    </source>
</evidence>
<dbReference type="InterPro" id="IPR055356">
    <property type="entry name" value="ZP-N"/>
</dbReference>
<dbReference type="PANTHER" id="PTHR11576">
    <property type="entry name" value="ZONA PELLUCIDA SPERM-BINDING PROTEIN 3"/>
    <property type="match status" value="1"/>
</dbReference>
<accession>A0ABV0SAY5</accession>
<dbReference type="Gene3D" id="2.60.40.3210">
    <property type="entry name" value="Zona pellucida, ZP-N domain"/>
    <property type="match status" value="1"/>
</dbReference>
<feature type="compositionally biased region" description="Acidic residues" evidence="4">
    <location>
        <begin position="444"/>
        <end position="461"/>
    </location>
</feature>
<dbReference type="Pfam" id="PF23344">
    <property type="entry name" value="ZP-N"/>
    <property type="match status" value="1"/>
</dbReference>
<dbReference type="Gene3D" id="2.60.40.4100">
    <property type="entry name" value="Zona pellucida, ZP-C domain"/>
    <property type="match status" value="1"/>
</dbReference>
<feature type="domain" description="ZP" evidence="5">
    <location>
        <begin position="66"/>
        <end position="326"/>
    </location>
</feature>
<keyword evidence="1 3" id="KW-1015">Disulfide bond</keyword>
<feature type="region of interest" description="Disordered" evidence="4">
    <location>
        <begin position="498"/>
        <end position="517"/>
    </location>
</feature>
<keyword evidence="7" id="KW-1185">Reference proteome</keyword>
<comment type="caution">
    <text evidence="6">The sequence shown here is derived from an EMBL/GenBank/DDBJ whole genome shotgun (WGS) entry which is preliminary data.</text>
</comment>
<dbReference type="PROSITE" id="PS51034">
    <property type="entry name" value="ZP_2"/>
    <property type="match status" value="1"/>
</dbReference>
<dbReference type="EMBL" id="JAHRIN010075655">
    <property type="protein sequence ID" value="MEQ2217092.1"/>
    <property type="molecule type" value="Genomic_DNA"/>
</dbReference>
<evidence type="ECO:0000256" key="1">
    <source>
        <dbReference type="ARBA" id="ARBA00023157"/>
    </source>
</evidence>
<sequence length="517" mass="57473">MEIVWFNFLLEVVFAGLYLQAALAFTSSQYTQYVPLLRPRPQQRLPPPVVQQEQHEPELVNTVAVICHSDSLEVVIAADMFAVGAPVDSQELRLGVQDNEFCRAMATSAEEYRIVVGLDDCGTKHWMTKDSLVYTNLLMYHPLASPSGIVHMDEAVIPVECHYERKYGVSSSSIMPTWVPFTSTQAGVETLQFNLKLMTNDWMNEKGANVFYLGEPINLKASVRVGHHMGLRVFLSSCVATLQPAITSDPKYVFIENGCLVDSQLPDSKAQFLPRTWDEELRLTIDAFKFHSDDRGQLYITCHLTAVPVNDAEAPNKACTFMGGRWWSADGNDYLCGYCKTKDQMYGKAGIPRVLSPRGFGKLAAESMWRTGLKTNKAAWDHEARVGPLTILPSSKSGVVPFDELPSALQKLHRPALYGSDWRSGTKKADLEKGLLPELSTSELDAENETELNDDLEEAEPNYDTASTFSLKSLDIPMDKNATDSSYVSSTPLQLEHAVKNATATNTSRSDLTEPKK</sequence>
<evidence type="ECO:0000313" key="6">
    <source>
        <dbReference type="EMBL" id="MEQ2217092.1"/>
    </source>
</evidence>
<gene>
    <name evidence="6" type="ORF">XENOCAPTIV_016506</name>
</gene>
<keyword evidence="3" id="KW-0472">Membrane</keyword>
<dbReference type="PANTHER" id="PTHR11576:SF2">
    <property type="entry name" value="ZONA PELLUCIDA SPERM-BINDING PROTEIN 3"/>
    <property type="match status" value="1"/>
</dbReference>
<organism evidence="6 7">
    <name type="scientific">Xenoophorus captivus</name>
    <dbReference type="NCBI Taxonomy" id="1517983"/>
    <lineage>
        <taxon>Eukaryota</taxon>
        <taxon>Metazoa</taxon>
        <taxon>Chordata</taxon>
        <taxon>Craniata</taxon>
        <taxon>Vertebrata</taxon>
        <taxon>Euteleostomi</taxon>
        <taxon>Actinopterygii</taxon>
        <taxon>Neopterygii</taxon>
        <taxon>Teleostei</taxon>
        <taxon>Neoteleostei</taxon>
        <taxon>Acanthomorphata</taxon>
        <taxon>Ovalentaria</taxon>
        <taxon>Atherinomorphae</taxon>
        <taxon>Cyprinodontiformes</taxon>
        <taxon>Goodeidae</taxon>
        <taxon>Xenoophorus</taxon>
    </lineage>
</organism>
<keyword evidence="3" id="KW-0964">Secreted</keyword>
<keyword evidence="2" id="KW-0325">Glycoprotein</keyword>
<dbReference type="Pfam" id="PF00100">
    <property type="entry name" value="Zona_pellucida"/>
    <property type="match status" value="1"/>
</dbReference>
<comment type="domain">
    <text evidence="3">The ZP domain is involved in the polymerization of the ZP proteins to form the zona pellucida.</text>
</comment>
<dbReference type="SMART" id="SM00241">
    <property type="entry name" value="ZP"/>
    <property type="match status" value="1"/>
</dbReference>
<dbReference type="InterPro" id="IPR048290">
    <property type="entry name" value="ZP_chr"/>
</dbReference>
<evidence type="ECO:0000256" key="2">
    <source>
        <dbReference type="ARBA" id="ARBA00023180"/>
    </source>
</evidence>
<comment type="subcellular location">
    <subcellularLocation>
        <location evidence="3">Zona pellucida</location>
    </subcellularLocation>
    <subcellularLocation>
        <location evidence="3">Cell membrane</location>
        <topology evidence="3">Single-pass type I membrane protein</topology>
    </subcellularLocation>
</comment>
<name>A0ABV0SAY5_9TELE</name>
<comment type="similarity">
    <text evidence="3">Belongs to the ZP domain family. ZPC subfamily.</text>
</comment>
<comment type="PTM">
    <text evidence="3">Proteolytically cleaved before the transmembrane segment to yield the secreted ectodomain incorporated in the zona pellucida.</text>
</comment>
<evidence type="ECO:0000259" key="5">
    <source>
        <dbReference type="PROSITE" id="PS51034"/>
    </source>
</evidence>
<dbReference type="InterPro" id="IPR001507">
    <property type="entry name" value="ZP_dom"/>
</dbReference>
<comment type="function">
    <text evidence="3">Component of the zona pellucida, an extracellular matrix surrounding oocytes which mediates sperm binding, induction of the acrosome reaction and prevents post-fertilization polyspermy. The zona pellucida is composed of 3 to 4 glycoproteins, ZP1, ZP2, ZP3, and ZP4. ZP3 is essential for sperm binding and zona matrix formation.</text>
</comment>
<feature type="region of interest" description="Disordered" evidence="4">
    <location>
        <begin position="436"/>
        <end position="464"/>
    </location>
</feature>
<evidence type="ECO:0000256" key="4">
    <source>
        <dbReference type="SAM" id="MobiDB-lite"/>
    </source>
</evidence>
<dbReference type="PRINTS" id="PR00023">
    <property type="entry name" value="ZPELLUCIDA"/>
</dbReference>
<dbReference type="InterPro" id="IPR042235">
    <property type="entry name" value="ZP-C_dom"/>
</dbReference>
<keyword evidence="3" id="KW-1003">Cell membrane</keyword>
<keyword evidence="3" id="KW-0165">Cleavage on pair of basic residues</keyword>
<keyword evidence="3" id="KW-0732">Signal</keyword>